<feature type="compositionally biased region" description="Low complexity" evidence="2">
    <location>
        <begin position="26"/>
        <end position="37"/>
    </location>
</feature>
<dbReference type="STRING" id="1230097.A0A423X4H7"/>
<feature type="region of interest" description="Disordered" evidence="2">
    <location>
        <begin position="1"/>
        <end position="53"/>
    </location>
</feature>
<feature type="domain" description="YAG7-like dimerisation" evidence="3">
    <location>
        <begin position="174"/>
        <end position="258"/>
    </location>
</feature>
<proteinExistence type="predicted"/>
<gene>
    <name evidence="4" type="ORF">VPNG_05043</name>
</gene>
<feature type="compositionally biased region" description="Polar residues" evidence="2">
    <location>
        <begin position="41"/>
        <end position="51"/>
    </location>
</feature>
<feature type="compositionally biased region" description="Polar residues" evidence="2">
    <location>
        <begin position="1"/>
        <end position="10"/>
    </location>
</feature>
<accession>A0A423X4H7</accession>
<dbReference type="Proteomes" id="UP000285146">
    <property type="component" value="Unassembled WGS sequence"/>
</dbReference>
<dbReference type="AlphaFoldDB" id="A0A423X4H7"/>
<evidence type="ECO:0000256" key="2">
    <source>
        <dbReference type="SAM" id="MobiDB-lite"/>
    </source>
</evidence>
<name>A0A423X4H7_9PEZI</name>
<comment type="caution">
    <text evidence="4">The sequence shown here is derived from an EMBL/GenBank/DDBJ whole genome shotgun (WGS) entry which is preliminary data.</text>
</comment>
<feature type="compositionally biased region" description="Low complexity" evidence="2">
    <location>
        <begin position="363"/>
        <end position="380"/>
    </location>
</feature>
<evidence type="ECO:0000256" key="1">
    <source>
        <dbReference type="SAM" id="Coils"/>
    </source>
</evidence>
<evidence type="ECO:0000259" key="3">
    <source>
        <dbReference type="Pfam" id="PF26434"/>
    </source>
</evidence>
<keyword evidence="5" id="KW-1185">Reference proteome</keyword>
<dbReference type="InParanoid" id="A0A423X4H7"/>
<reference evidence="4 5" key="1">
    <citation type="submission" date="2015-09" db="EMBL/GenBank/DDBJ databases">
        <title>Host preference determinants of Valsa canker pathogens revealed by comparative genomics.</title>
        <authorList>
            <person name="Yin Z."/>
            <person name="Huang L."/>
        </authorList>
    </citation>
    <scope>NUCLEOTIDE SEQUENCE [LARGE SCALE GENOMIC DNA]</scope>
    <source>
        <strain evidence="4 5">SXYLt</strain>
    </source>
</reference>
<dbReference type="InterPro" id="IPR058602">
    <property type="entry name" value="YAG7_dimerisation_dom"/>
</dbReference>
<keyword evidence="1" id="KW-0175">Coiled coil</keyword>
<feature type="coiled-coil region" evidence="1">
    <location>
        <begin position="104"/>
        <end position="138"/>
    </location>
</feature>
<evidence type="ECO:0000313" key="4">
    <source>
        <dbReference type="EMBL" id="ROW10756.1"/>
    </source>
</evidence>
<feature type="region of interest" description="Disordered" evidence="2">
    <location>
        <begin position="359"/>
        <end position="386"/>
    </location>
</feature>
<evidence type="ECO:0000313" key="5">
    <source>
        <dbReference type="Proteomes" id="UP000285146"/>
    </source>
</evidence>
<feature type="compositionally biased region" description="Low complexity" evidence="2">
    <location>
        <begin position="323"/>
        <end position="333"/>
    </location>
</feature>
<protein>
    <recommendedName>
        <fullName evidence="3">YAG7-like dimerisation domain-containing protein</fullName>
    </recommendedName>
</protein>
<dbReference type="EMBL" id="LKEB01000028">
    <property type="protein sequence ID" value="ROW10756.1"/>
    <property type="molecule type" value="Genomic_DNA"/>
</dbReference>
<dbReference type="OrthoDB" id="5399559at2759"/>
<dbReference type="Pfam" id="PF26434">
    <property type="entry name" value="YAG7_C"/>
    <property type="match status" value="1"/>
</dbReference>
<organism evidence="4 5">
    <name type="scientific">Cytospora leucostoma</name>
    <dbReference type="NCBI Taxonomy" id="1230097"/>
    <lineage>
        <taxon>Eukaryota</taxon>
        <taxon>Fungi</taxon>
        <taxon>Dikarya</taxon>
        <taxon>Ascomycota</taxon>
        <taxon>Pezizomycotina</taxon>
        <taxon>Sordariomycetes</taxon>
        <taxon>Sordariomycetidae</taxon>
        <taxon>Diaporthales</taxon>
        <taxon>Cytosporaceae</taxon>
        <taxon>Cytospora</taxon>
    </lineage>
</organism>
<feature type="compositionally biased region" description="Polar residues" evidence="2">
    <location>
        <begin position="310"/>
        <end position="322"/>
    </location>
</feature>
<feature type="region of interest" description="Disordered" evidence="2">
    <location>
        <begin position="310"/>
        <end position="333"/>
    </location>
</feature>
<sequence length="515" mass="54369">MAASSVQNPPAQAESKSSKKKKTKAAAEQADSPAPAATPEQAASVSGNAEATDNAYIRELKKGIRNTNKKIANASKTQALIDEHQGQGKTPEELVAAKIINADQKKQVDNLNKLKAEVARLEEQLIQFQKIDEEYRAKLTSAKAETEKALTEKYEQEKADAVAEAKENAEADAKKSLHDGFLVLSQFLRLAAHRRAEAPGSEEDEDQALEGILLSVYGGDESAVAAMLKLYEGTDDKTTGVAGDALQTTFATVKSSAAAHSAPLYQVAAEAEPAPVEAADAVQTDPTIANAGLTEIDAGTDTALTVLTNGHSAESPTETSIPNADIGDNAANAAGENQWDTGNDLAASQEWVEVKVPVETPQTETAPSGPTTTVTTSTPSWADDHPVPTPPELLPTPTMASSLSNAVVVTARVDSVDTAAVAVEASDAAMVTVAVDAAVHEVVHEADPAAMPPRRRRRGRATIAKDMIVCGGDGWVWTRILKQIVAWVATVPVYNICINNRIHIGVLSVLFMMPH</sequence>